<proteinExistence type="predicted"/>
<dbReference type="KEGG" id="hbq:QI031_04225"/>
<organism evidence="1 2">
    <name type="scientific">Halotia branconii CENA392</name>
    <dbReference type="NCBI Taxonomy" id="1539056"/>
    <lineage>
        <taxon>Bacteria</taxon>
        <taxon>Bacillati</taxon>
        <taxon>Cyanobacteriota</taxon>
        <taxon>Cyanophyceae</taxon>
        <taxon>Nostocales</taxon>
        <taxon>Nodulariaceae</taxon>
        <taxon>Halotia</taxon>
    </lineage>
</organism>
<evidence type="ECO:0000313" key="1">
    <source>
        <dbReference type="EMBL" id="WGV26721.1"/>
    </source>
</evidence>
<dbReference type="EMBL" id="CP124543">
    <property type="protein sequence ID" value="WGV26721.1"/>
    <property type="molecule type" value="Genomic_DNA"/>
</dbReference>
<dbReference type="Proteomes" id="UP001223520">
    <property type="component" value="Chromosome"/>
</dbReference>
<dbReference type="AlphaFoldDB" id="A0AAJ6NUF7"/>
<dbReference type="RefSeq" id="WP_281483965.1">
    <property type="nucleotide sequence ID" value="NZ_CP124543.1"/>
</dbReference>
<keyword evidence="2" id="KW-1185">Reference proteome</keyword>
<sequence length="47" mass="5238">MSPVSTNFAVERSPPVTFYTRSRCSSTAVRINRQNNRPTNQPIAGDI</sequence>
<evidence type="ECO:0000313" key="2">
    <source>
        <dbReference type="Proteomes" id="UP001223520"/>
    </source>
</evidence>
<accession>A0AAJ6NUF7</accession>
<reference evidence="1 2" key="1">
    <citation type="journal article" date="2023" name="Limnol Oceanogr Lett">
        <title>Environmental adaptations by the intertidal Antarctic cyanobacterium Halotia branconii CENA392 as revealed using long-read genome sequencing.</title>
        <authorList>
            <person name="Dextro R.B."/>
            <person name="Delbaje E."/>
            <person name="Freitas P.N.N."/>
            <person name="Geraldes V."/>
            <person name="Pinto E."/>
            <person name="Long P.F."/>
            <person name="Fiore M.F."/>
        </authorList>
    </citation>
    <scope>NUCLEOTIDE SEQUENCE [LARGE SCALE GENOMIC DNA]</scope>
    <source>
        <strain evidence="1 2">CENA392</strain>
    </source>
</reference>
<gene>
    <name evidence="1" type="ORF">QI031_04225</name>
</gene>
<protein>
    <submittedName>
        <fullName evidence="1">Uncharacterized protein</fullName>
    </submittedName>
</protein>
<name>A0AAJ6NUF7_9CYAN</name>